<evidence type="ECO:0000313" key="1">
    <source>
        <dbReference type="EMBL" id="SVA41473.1"/>
    </source>
</evidence>
<protein>
    <recommendedName>
        <fullName evidence="2">DUF3604 domain-containing protein</fullName>
    </recommendedName>
</protein>
<dbReference type="InterPro" id="IPR016195">
    <property type="entry name" value="Pol/histidinol_Pase-like"/>
</dbReference>
<organism evidence="1">
    <name type="scientific">marine metagenome</name>
    <dbReference type="NCBI Taxonomy" id="408172"/>
    <lineage>
        <taxon>unclassified sequences</taxon>
        <taxon>metagenomes</taxon>
        <taxon>ecological metagenomes</taxon>
    </lineage>
</organism>
<dbReference type="SUPFAM" id="SSF89550">
    <property type="entry name" value="PHP domain-like"/>
    <property type="match status" value="1"/>
</dbReference>
<proteinExistence type="predicted"/>
<dbReference type="EMBL" id="UINC01009242">
    <property type="protein sequence ID" value="SVA41473.1"/>
    <property type="molecule type" value="Genomic_DNA"/>
</dbReference>
<reference evidence="1" key="1">
    <citation type="submission" date="2018-05" db="EMBL/GenBank/DDBJ databases">
        <authorList>
            <person name="Lanie J.A."/>
            <person name="Ng W.-L."/>
            <person name="Kazmierczak K.M."/>
            <person name="Andrzejewski T.M."/>
            <person name="Davidsen T.M."/>
            <person name="Wayne K.J."/>
            <person name="Tettelin H."/>
            <person name="Glass J.I."/>
            <person name="Rusch D."/>
            <person name="Podicherti R."/>
            <person name="Tsui H.-C.T."/>
            <person name="Winkler M.E."/>
        </authorList>
    </citation>
    <scope>NUCLEOTIDE SEQUENCE</scope>
</reference>
<gene>
    <name evidence="1" type="ORF">METZ01_LOCUS94327</name>
</gene>
<dbReference type="InterPro" id="IPR022028">
    <property type="entry name" value="DUF3604"/>
</dbReference>
<accession>A0A381VPL8</accession>
<dbReference type="Gene3D" id="3.20.20.140">
    <property type="entry name" value="Metal-dependent hydrolases"/>
    <property type="match status" value="1"/>
</dbReference>
<name>A0A381VPL8_9ZZZZ</name>
<evidence type="ECO:0008006" key="2">
    <source>
        <dbReference type="Google" id="ProtNLM"/>
    </source>
</evidence>
<feature type="non-terminal residue" evidence="1">
    <location>
        <position position="611"/>
    </location>
</feature>
<dbReference type="AlphaFoldDB" id="A0A381VPL8"/>
<dbReference type="Pfam" id="PF12228">
    <property type="entry name" value="DUF3604"/>
    <property type="match status" value="1"/>
</dbReference>
<sequence length="611" mass="68078">MRYLYRNLSLVFVVFLWSCTSGDDIVDYSNLGPDETESGSTPGFNEDRNVYFGDLHVHTKHSFDAYIFGTTATPDDAYKYAKGGTIQHPLGFDMQLREPLDFYAVTDHGFLMGNVEWWADPNNTTPGTEPFTNLNIPENRTVESIPRRGALFATQVRSLVADFNFMGMVKYLWTGDQARVISIYDVDKHRSAWRDIIRSAQDHNDPGNFTTFVAYEYTSSTTRSGENVTTLNPFGTGPYEGGNLHRNVVFKGDRVTVEPFSRLKSLNPEDLWTWMDDLRDRGVDTLAIPHNSNGSNGQMFELENWAGYPIGKEYAEFRMRNEPLVEMTQVKGTSDTHPLLSPNDEWADFEIMDTRVGGTGWSRPDGSYVRQAYLDGISLQEEQRGNPYKFGLVGASDTHTGAISDDESDFHSKIGILDGTPQGRGSVPLPDEQVQLIMDNDDLPGARLIGLKKFGDTYYSNPGFRQWSASGLAVVWAEENTRDSIFNAFRRKETYATSGSKIKLRFFAGENLSDTSLSDEGLIKQAYSKGVPMGGDLVGGDESPEFLVWAVSDTRGAPLQRVQIIKGFAENAIGEPVGRPNEQVYDVACSDGLEVDPETHRCADNGAKVNL</sequence>